<dbReference type="InterPro" id="IPR018060">
    <property type="entry name" value="HTH_AraC"/>
</dbReference>
<evidence type="ECO:0000313" key="5">
    <source>
        <dbReference type="Proteomes" id="UP000005940"/>
    </source>
</evidence>
<dbReference type="PANTHER" id="PTHR46796:SF6">
    <property type="entry name" value="ARAC SUBFAMILY"/>
    <property type="match status" value="1"/>
</dbReference>
<dbReference type="Pfam" id="PF14525">
    <property type="entry name" value="AraC_binding_2"/>
    <property type="match status" value="1"/>
</dbReference>
<dbReference type="EMBL" id="CP029159">
    <property type="protein sequence ID" value="QKM66724.1"/>
    <property type="molecule type" value="Genomic_DNA"/>
</dbReference>
<keyword evidence="1" id="KW-0805">Transcription regulation</keyword>
<reference evidence="4 5" key="1">
    <citation type="journal article" date="2012" name="J. Bacteriol.">
        <title>Draft genome of Streptomyces tsukubaensis NRRL 18488, the producer of the clinically important immunosuppressant tacrolimus (FK506).</title>
        <authorList>
            <person name="Barreiro C."/>
            <person name="Prieto C."/>
            <person name="Sola-Landa A."/>
            <person name="Solera E."/>
            <person name="Martinez-Castro M."/>
            <person name="Perez-Redondo R."/>
            <person name="Garcia-Estrada C."/>
            <person name="Aparicio J.F."/>
            <person name="Fernandez-Martinez L.T."/>
            <person name="Santos-Aberturas J."/>
            <person name="Salehi-Najafabadi Z."/>
            <person name="Rodriguez-Garcia A."/>
            <person name="Tauch A."/>
            <person name="Martin J.F."/>
        </authorList>
    </citation>
    <scope>NUCLEOTIDE SEQUENCE [LARGE SCALE GENOMIC DNA]</scope>
    <source>
        <strain evidence="5">DSM 42081 / NBRC 108919 / NRRL 18488 / 9993</strain>
    </source>
</reference>
<dbReference type="PANTHER" id="PTHR46796">
    <property type="entry name" value="HTH-TYPE TRANSCRIPTIONAL ACTIVATOR RHAS-RELATED"/>
    <property type="match status" value="1"/>
</dbReference>
<dbReference type="AlphaFoldDB" id="I2N8V6"/>
<dbReference type="PROSITE" id="PS01124">
    <property type="entry name" value="HTH_ARAC_FAMILY_2"/>
    <property type="match status" value="1"/>
</dbReference>
<protein>
    <submittedName>
        <fullName evidence="4">AraC family transcriptional regulator</fullName>
    </submittedName>
</protein>
<evidence type="ECO:0000256" key="1">
    <source>
        <dbReference type="ARBA" id="ARBA00023015"/>
    </source>
</evidence>
<dbReference type="RefSeq" id="WP_006345690.1">
    <property type="nucleotide sequence ID" value="NZ_CP029159.1"/>
</dbReference>
<dbReference type="Pfam" id="PF12833">
    <property type="entry name" value="HTH_18"/>
    <property type="match status" value="1"/>
</dbReference>
<keyword evidence="5" id="KW-1185">Reference proteome</keyword>
<proteinExistence type="predicted"/>
<evidence type="ECO:0000256" key="3">
    <source>
        <dbReference type="ARBA" id="ARBA00023163"/>
    </source>
</evidence>
<dbReference type="SMART" id="SM00342">
    <property type="entry name" value="HTH_ARAC"/>
    <property type="match status" value="1"/>
</dbReference>
<name>I2N8V6_STRT9</name>
<dbReference type="InterPro" id="IPR009057">
    <property type="entry name" value="Homeodomain-like_sf"/>
</dbReference>
<evidence type="ECO:0000313" key="4">
    <source>
        <dbReference type="EMBL" id="QKM66724.1"/>
    </source>
</evidence>
<dbReference type="Gene3D" id="1.10.10.60">
    <property type="entry name" value="Homeodomain-like"/>
    <property type="match status" value="1"/>
</dbReference>
<gene>
    <name evidence="4" type="ORF">STSU_005660</name>
</gene>
<dbReference type="Proteomes" id="UP000005940">
    <property type="component" value="Chromosome"/>
</dbReference>
<dbReference type="InterPro" id="IPR035418">
    <property type="entry name" value="AraC-bd_2"/>
</dbReference>
<dbReference type="GO" id="GO:0043565">
    <property type="term" value="F:sequence-specific DNA binding"/>
    <property type="evidence" value="ECO:0007669"/>
    <property type="project" value="InterPro"/>
</dbReference>
<dbReference type="SUPFAM" id="SSF46689">
    <property type="entry name" value="Homeodomain-like"/>
    <property type="match status" value="1"/>
</dbReference>
<dbReference type="InterPro" id="IPR050204">
    <property type="entry name" value="AraC_XylS_family_regulators"/>
</dbReference>
<dbReference type="GO" id="GO:0003700">
    <property type="term" value="F:DNA-binding transcription factor activity"/>
    <property type="evidence" value="ECO:0007669"/>
    <property type="project" value="InterPro"/>
</dbReference>
<sequence>MSWTIPPPPSSVPLPTVAYSNGHLAPSDRFAHWRDLLSHTHAPMDLSSERSDDFLARQRVIALGDVTVWPAAFPPVVFRRTRKLIRQSDPESYHLTLMLRGEGVADWGDRTLRAGPGTFHTSDSSRPVEIRSGAARGRILMIGVEVPKAVLPLPRRLADRSVGIPVPDSHGVGSLLSHFLRQLVQDLPEYRLTDGPRLGSAVADLVAAVLAQGAESGAALPEHINRATTVLRIRAFIQQNLGDPALSPSAVAAAHHISTGYLHRIFRTEDTTVGSLIRQQRLEHARAELTDPRWAGHPIGTIAARWCLTAPEFSRSFRAAYGMTPGEYRRAHTSTGTGAGRG</sequence>
<accession>I2N8V6</accession>
<keyword evidence="3" id="KW-0804">Transcription</keyword>
<keyword evidence="2" id="KW-0238">DNA-binding</keyword>
<organism evidence="4 5">
    <name type="scientific">Streptomyces tsukubensis (strain DSM 42081 / NBRC 108919 / NRRL 18488 / 9993)</name>
    <dbReference type="NCBI Taxonomy" id="1114943"/>
    <lineage>
        <taxon>Bacteria</taxon>
        <taxon>Bacillati</taxon>
        <taxon>Actinomycetota</taxon>
        <taxon>Actinomycetes</taxon>
        <taxon>Kitasatosporales</taxon>
        <taxon>Streptomycetaceae</taxon>
        <taxon>Streptomyces</taxon>
    </lineage>
</organism>
<evidence type="ECO:0000256" key="2">
    <source>
        <dbReference type="ARBA" id="ARBA00023125"/>
    </source>
</evidence>